<evidence type="ECO:0000256" key="6">
    <source>
        <dbReference type="SAM" id="SignalP"/>
    </source>
</evidence>
<dbReference type="InterPro" id="IPR036396">
    <property type="entry name" value="Cyt_P450_sf"/>
</dbReference>
<protein>
    <submittedName>
        <fullName evidence="7">Uncharacterized protein</fullName>
    </submittedName>
</protein>
<dbReference type="PANTHER" id="PTHR47947">
    <property type="entry name" value="CYTOCHROME P450 82C3-RELATED"/>
    <property type="match status" value="1"/>
</dbReference>
<dbReference type="Pfam" id="PF00067">
    <property type="entry name" value="p450"/>
    <property type="match status" value="1"/>
</dbReference>
<evidence type="ECO:0000256" key="5">
    <source>
        <dbReference type="ARBA" id="ARBA00023033"/>
    </source>
</evidence>
<dbReference type="EMBL" id="OU503045">
    <property type="protein sequence ID" value="CAI9770260.1"/>
    <property type="molecule type" value="Genomic_DNA"/>
</dbReference>
<dbReference type="GO" id="GO:0005506">
    <property type="term" value="F:iron ion binding"/>
    <property type="evidence" value="ECO:0007669"/>
    <property type="project" value="InterPro"/>
</dbReference>
<dbReference type="GO" id="GO:0016705">
    <property type="term" value="F:oxidoreductase activity, acting on paired donors, with incorporation or reduction of molecular oxygen"/>
    <property type="evidence" value="ECO:0007669"/>
    <property type="project" value="InterPro"/>
</dbReference>
<proteinExistence type="predicted"/>
<sequence>MGRRSCPGACLAQRMVGLTLGSLIQCFEWQRINEKKVDLKEGFGISMPKAVPLEARCKARNVLHQLQHTAMPREPYEDSTTDVTWELPMPVVQRLPSQSIRFSDDEQSLLL</sequence>
<name>A0AAD2E0J2_9LAMI</name>
<evidence type="ECO:0000256" key="1">
    <source>
        <dbReference type="ARBA" id="ARBA00022617"/>
    </source>
</evidence>
<reference evidence="7" key="1">
    <citation type="submission" date="2023-05" db="EMBL/GenBank/DDBJ databases">
        <authorList>
            <person name="Huff M."/>
        </authorList>
    </citation>
    <scope>NUCLEOTIDE SEQUENCE</scope>
</reference>
<accession>A0AAD2E0J2</accession>
<evidence type="ECO:0000313" key="7">
    <source>
        <dbReference type="EMBL" id="CAI9770260.1"/>
    </source>
</evidence>
<keyword evidence="6" id="KW-0732">Signal</keyword>
<keyword evidence="2" id="KW-0479">Metal-binding</keyword>
<dbReference type="AlphaFoldDB" id="A0AAD2E0J2"/>
<dbReference type="GO" id="GO:0020037">
    <property type="term" value="F:heme binding"/>
    <property type="evidence" value="ECO:0007669"/>
    <property type="project" value="InterPro"/>
</dbReference>
<dbReference type="Proteomes" id="UP000834106">
    <property type="component" value="Chromosome 10"/>
</dbReference>
<keyword evidence="1" id="KW-0349">Heme</keyword>
<keyword evidence="3" id="KW-0560">Oxidoreductase</keyword>
<feature type="chain" id="PRO_5042141861" evidence="6">
    <location>
        <begin position="22"/>
        <end position="111"/>
    </location>
</feature>
<evidence type="ECO:0000313" key="8">
    <source>
        <dbReference type="Proteomes" id="UP000834106"/>
    </source>
</evidence>
<keyword evidence="5" id="KW-0503">Monooxygenase</keyword>
<evidence type="ECO:0000256" key="2">
    <source>
        <dbReference type="ARBA" id="ARBA00022723"/>
    </source>
</evidence>
<dbReference type="PANTHER" id="PTHR47947:SF24">
    <property type="entry name" value="ISOFLAVONE 2'-HYDROXYLASE-LIKE"/>
    <property type="match status" value="1"/>
</dbReference>
<evidence type="ECO:0000256" key="4">
    <source>
        <dbReference type="ARBA" id="ARBA00023004"/>
    </source>
</evidence>
<feature type="signal peptide" evidence="6">
    <location>
        <begin position="1"/>
        <end position="21"/>
    </location>
</feature>
<evidence type="ECO:0000256" key="3">
    <source>
        <dbReference type="ARBA" id="ARBA00023002"/>
    </source>
</evidence>
<dbReference type="Gene3D" id="1.10.630.10">
    <property type="entry name" value="Cytochrome P450"/>
    <property type="match status" value="1"/>
</dbReference>
<gene>
    <name evidence="7" type="ORF">FPE_LOCUS17893</name>
</gene>
<organism evidence="7 8">
    <name type="scientific">Fraxinus pennsylvanica</name>
    <dbReference type="NCBI Taxonomy" id="56036"/>
    <lineage>
        <taxon>Eukaryota</taxon>
        <taxon>Viridiplantae</taxon>
        <taxon>Streptophyta</taxon>
        <taxon>Embryophyta</taxon>
        <taxon>Tracheophyta</taxon>
        <taxon>Spermatophyta</taxon>
        <taxon>Magnoliopsida</taxon>
        <taxon>eudicotyledons</taxon>
        <taxon>Gunneridae</taxon>
        <taxon>Pentapetalae</taxon>
        <taxon>asterids</taxon>
        <taxon>lamiids</taxon>
        <taxon>Lamiales</taxon>
        <taxon>Oleaceae</taxon>
        <taxon>Oleeae</taxon>
        <taxon>Fraxinus</taxon>
    </lineage>
</organism>
<dbReference type="InterPro" id="IPR050651">
    <property type="entry name" value="Plant_Cytochrome_P450_Monoox"/>
</dbReference>
<keyword evidence="4" id="KW-0408">Iron</keyword>
<dbReference type="InterPro" id="IPR001128">
    <property type="entry name" value="Cyt_P450"/>
</dbReference>
<keyword evidence="8" id="KW-1185">Reference proteome</keyword>
<dbReference type="GO" id="GO:0004497">
    <property type="term" value="F:monooxygenase activity"/>
    <property type="evidence" value="ECO:0007669"/>
    <property type="project" value="UniProtKB-KW"/>
</dbReference>
<dbReference type="SUPFAM" id="SSF48264">
    <property type="entry name" value="Cytochrome P450"/>
    <property type="match status" value="1"/>
</dbReference>